<dbReference type="AlphaFoldDB" id="A0A517MGT1"/>
<evidence type="ECO:0008006" key="5">
    <source>
        <dbReference type="Google" id="ProtNLM"/>
    </source>
</evidence>
<dbReference type="InterPro" id="IPR035086">
    <property type="entry name" value="DgcN-like_C"/>
</dbReference>
<accession>A0A517MGT1</accession>
<dbReference type="SUPFAM" id="SSF52540">
    <property type="entry name" value="P-loop containing nucleoside triphosphate hydrolases"/>
    <property type="match status" value="1"/>
</dbReference>
<protein>
    <recommendedName>
        <fullName evidence="5">DUF1611 domain-containing protein</fullName>
    </recommendedName>
</protein>
<feature type="domain" description="D-glutamate N-acetyltransferase-like C-terminal" evidence="1">
    <location>
        <begin position="150"/>
        <end position="347"/>
    </location>
</feature>
<evidence type="ECO:0000259" key="1">
    <source>
        <dbReference type="Pfam" id="PF07755"/>
    </source>
</evidence>
<dbReference type="Pfam" id="PF07755">
    <property type="entry name" value="DUF1611"/>
    <property type="match status" value="1"/>
</dbReference>
<proteinExistence type="predicted"/>
<sequence length="359" mass="38268">MTESTESSSGDAALPPHHQIVLITDGYSTPFLAKTAISMLRYRSADVVAVLDQENAGKTSQDLFGTGGDIPIVATLEGLLPDALYIGIAPPGGKLPVAWRPLILAAIDRGIDIVSGLHEFLTNDPEFVARAAKNGSRLFDVRKNQYKETATGLPYDTGPLRIHAVGQDCTVGKMVTTLEICRGLVDHGVDAQFLATGQTGIMISGEGVPIDCVVADFVNGAAEDLVKRNSDHDILLVEGQGSIAHPSFSAVTLGLLHGCDPHGLIYCYEVGREMVKGTDHIPLLPAAQLISIYQAIASLRHPCPVIGIAMNSRTVSAEAAEQERAAMEKEFGLPVCDVYRDGPETLVQAILQLQSQLRP</sequence>
<evidence type="ECO:0000313" key="3">
    <source>
        <dbReference type="EMBL" id="QDS94094.1"/>
    </source>
</evidence>
<dbReference type="Gene3D" id="3.40.50.720">
    <property type="entry name" value="NAD(P)-binding Rossmann-like Domain"/>
    <property type="match status" value="1"/>
</dbReference>
<dbReference type="InterPro" id="IPR035402">
    <property type="entry name" value="DgcN-like_N"/>
</dbReference>
<dbReference type="Proteomes" id="UP000320672">
    <property type="component" value="Chromosome"/>
</dbReference>
<dbReference type="Gene3D" id="3.40.50.300">
    <property type="entry name" value="P-loop containing nucleotide triphosphate hydrolases"/>
    <property type="match status" value="1"/>
</dbReference>
<organism evidence="3 4">
    <name type="scientific">Roseimaritima multifibrata</name>
    <dbReference type="NCBI Taxonomy" id="1930274"/>
    <lineage>
        <taxon>Bacteria</taxon>
        <taxon>Pseudomonadati</taxon>
        <taxon>Planctomycetota</taxon>
        <taxon>Planctomycetia</taxon>
        <taxon>Pirellulales</taxon>
        <taxon>Pirellulaceae</taxon>
        <taxon>Roseimaritima</taxon>
    </lineage>
</organism>
<dbReference type="OrthoDB" id="9778498at2"/>
<keyword evidence="4" id="KW-1185">Reference proteome</keyword>
<name>A0A517MGT1_9BACT</name>
<dbReference type="Pfam" id="PF17396">
    <property type="entry name" value="DUF1611_N"/>
    <property type="match status" value="1"/>
</dbReference>
<feature type="domain" description="D-glutamate N-acetyltransferase-like N-terminal" evidence="2">
    <location>
        <begin position="54"/>
        <end position="143"/>
    </location>
</feature>
<evidence type="ECO:0000259" key="2">
    <source>
        <dbReference type="Pfam" id="PF17396"/>
    </source>
</evidence>
<dbReference type="PIRSF" id="PIRSF026760">
    <property type="entry name" value="UCP026760"/>
    <property type="match status" value="1"/>
</dbReference>
<reference evidence="3 4" key="1">
    <citation type="submission" date="2019-02" db="EMBL/GenBank/DDBJ databases">
        <title>Deep-cultivation of Planctomycetes and their phenomic and genomic characterization uncovers novel biology.</title>
        <authorList>
            <person name="Wiegand S."/>
            <person name="Jogler M."/>
            <person name="Boedeker C."/>
            <person name="Pinto D."/>
            <person name="Vollmers J."/>
            <person name="Rivas-Marin E."/>
            <person name="Kohn T."/>
            <person name="Peeters S.H."/>
            <person name="Heuer A."/>
            <person name="Rast P."/>
            <person name="Oberbeckmann S."/>
            <person name="Bunk B."/>
            <person name="Jeske O."/>
            <person name="Meyerdierks A."/>
            <person name="Storesund J.E."/>
            <person name="Kallscheuer N."/>
            <person name="Luecker S."/>
            <person name="Lage O.M."/>
            <person name="Pohl T."/>
            <person name="Merkel B.J."/>
            <person name="Hornburger P."/>
            <person name="Mueller R.-W."/>
            <person name="Bruemmer F."/>
            <person name="Labrenz M."/>
            <person name="Spormann A.M."/>
            <person name="Op den Camp H."/>
            <person name="Overmann J."/>
            <person name="Amann R."/>
            <person name="Jetten M.S.M."/>
            <person name="Mascher T."/>
            <person name="Medema M.H."/>
            <person name="Devos D.P."/>
            <person name="Kaster A.-K."/>
            <person name="Ovreas L."/>
            <person name="Rohde M."/>
            <person name="Galperin M.Y."/>
            <person name="Jogler C."/>
        </authorList>
    </citation>
    <scope>NUCLEOTIDE SEQUENCE [LARGE SCALE GENOMIC DNA]</scope>
    <source>
        <strain evidence="3 4">FF011L</strain>
    </source>
</reference>
<dbReference type="PANTHER" id="PTHR40690:SF1">
    <property type="entry name" value="DUF1611 DOMAIN-CONTAINING PROTEIN"/>
    <property type="match status" value="1"/>
</dbReference>
<dbReference type="InterPro" id="IPR011669">
    <property type="entry name" value="DgcN-like"/>
</dbReference>
<evidence type="ECO:0000313" key="4">
    <source>
        <dbReference type="Proteomes" id="UP000320672"/>
    </source>
</evidence>
<dbReference type="InterPro" id="IPR027417">
    <property type="entry name" value="P-loop_NTPase"/>
</dbReference>
<dbReference type="KEGG" id="rml:FF011L_28720"/>
<dbReference type="EMBL" id="CP036262">
    <property type="protein sequence ID" value="QDS94094.1"/>
    <property type="molecule type" value="Genomic_DNA"/>
</dbReference>
<gene>
    <name evidence="3" type="ORF">FF011L_28720</name>
</gene>
<dbReference type="RefSeq" id="WP_145352135.1">
    <property type="nucleotide sequence ID" value="NZ_CP036262.1"/>
</dbReference>
<dbReference type="PANTHER" id="PTHR40690">
    <property type="entry name" value="GLL3100 PROTEIN"/>
    <property type="match status" value="1"/>
</dbReference>